<dbReference type="InterPro" id="IPR029058">
    <property type="entry name" value="AB_hydrolase_fold"/>
</dbReference>
<organism evidence="5 6">
    <name type="scientific">Dactylonectria macrodidyma</name>
    <dbReference type="NCBI Taxonomy" id="307937"/>
    <lineage>
        <taxon>Eukaryota</taxon>
        <taxon>Fungi</taxon>
        <taxon>Dikarya</taxon>
        <taxon>Ascomycota</taxon>
        <taxon>Pezizomycotina</taxon>
        <taxon>Sordariomycetes</taxon>
        <taxon>Hypocreomycetidae</taxon>
        <taxon>Hypocreales</taxon>
        <taxon>Nectriaceae</taxon>
        <taxon>Dactylonectria</taxon>
    </lineage>
</organism>
<evidence type="ECO:0000256" key="1">
    <source>
        <dbReference type="ARBA" id="ARBA00005964"/>
    </source>
</evidence>
<keyword evidence="2 3" id="KW-0378">Hydrolase</keyword>
<protein>
    <recommendedName>
        <fullName evidence="3">Carboxylic ester hydrolase</fullName>
        <ecNumber evidence="3">3.1.1.-</ecNumber>
    </recommendedName>
</protein>
<accession>A0A9P9DSI1</accession>
<dbReference type="PANTHER" id="PTHR11559">
    <property type="entry name" value="CARBOXYLESTERASE"/>
    <property type="match status" value="1"/>
</dbReference>
<feature type="domain" description="Carboxylesterase type B" evidence="4">
    <location>
        <begin position="14"/>
        <end position="450"/>
    </location>
</feature>
<evidence type="ECO:0000256" key="3">
    <source>
        <dbReference type="RuleBase" id="RU361235"/>
    </source>
</evidence>
<gene>
    <name evidence="5" type="ORF">EDB81DRAFT_664587</name>
</gene>
<comment type="similarity">
    <text evidence="1 3">Belongs to the type-B carboxylesterase/lipase family.</text>
</comment>
<dbReference type="SUPFAM" id="SSF53474">
    <property type="entry name" value="alpha/beta-Hydrolases"/>
    <property type="match status" value="1"/>
</dbReference>
<dbReference type="Proteomes" id="UP000738349">
    <property type="component" value="Unassembled WGS sequence"/>
</dbReference>
<sequence>MRPETAILRHPVLGEVQGNLDNGVLQFLGIKYASLENRFSEPQDVEYSGQAQPIVATRHGPPVIVSPGSVDMEMSFIQQSLPKFDVPPMSDTNGLNLNITTPQHHTDKMPVLVFIHGGGFNFGSGSYPQYDQSQIVQRSVGLCKPIVAVNINYRLGIPGFLTSKDLLDMGYKSNRGLRDQRAALKWIKRHISGFGGDPDCITVMGQSAGAGTTASHYALASINFHMQSQEPLFHQAVLFGGSFLLVKPQTPESAESAYQSAIRSLSIEGSSCKDRVQSLLNIPAEELVDAALNGKASLGPVIDNELIPSIATFKNIKECPMTGNNWCSRLFCLDSQFDGSLFAIIDLGTRLNGITEAFRLFLINGLGDKAACKILDHYGITQGVTDEESLINIGQLLTDVGYYAPLVKVGEAHPAPFILGHFNERNPWDGIHQGRASHILDIAYLWGNYGDRYGRQNKAVAKALAEDVISFVWGQDVLPRFNDDSKRVVVYGPADGDVSRQVLDWRDEKTRRSVSIFELAELSGGLDKLLDVLLAFCWDNESG</sequence>
<evidence type="ECO:0000313" key="6">
    <source>
        <dbReference type="Proteomes" id="UP000738349"/>
    </source>
</evidence>
<dbReference type="AlphaFoldDB" id="A0A9P9DSI1"/>
<dbReference type="InterPro" id="IPR019826">
    <property type="entry name" value="Carboxylesterase_B_AS"/>
</dbReference>
<dbReference type="EMBL" id="JAGMUV010000021">
    <property type="protein sequence ID" value="KAH7124573.1"/>
    <property type="molecule type" value="Genomic_DNA"/>
</dbReference>
<keyword evidence="6" id="KW-1185">Reference proteome</keyword>
<evidence type="ECO:0000259" key="4">
    <source>
        <dbReference type="Pfam" id="PF00135"/>
    </source>
</evidence>
<dbReference type="InterPro" id="IPR002018">
    <property type="entry name" value="CarbesteraseB"/>
</dbReference>
<evidence type="ECO:0000256" key="2">
    <source>
        <dbReference type="ARBA" id="ARBA00022801"/>
    </source>
</evidence>
<dbReference type="EC" id="3.1.1.-" evidence="3"/>
<dbReference type="Gene3D" id="3.40.50.1820">
    <property type="entry name" value="alpha/beta hydrolase"/>
    <property type="match status" value="1"/>
</dbReference>
<dbReference type="GO" id="GO:0016787">
    <property type="term" value="F:hydrolase activity"/>
    <property type="evidence" value="ECO:0007669"/>
    <property type="project" value="UniProtKB-KW"/>
</dbReference>
<proteinExistence type="inferred from homology"/>
<dbReference type="Pfam" id="PF00135">
    <property type="entry name" value="COesterase"/>
    <property type="match status" value="1"/>
</dbReference>
<evidence type="ECO:0000313" key="5">
    <source>
        <dbReference type="EMBL" id="KAH7124573.1"/>
    </source>
</evidence>
<dbReference type="PROSITE" id="PS00122">
    <property type="entry name" value="CARBOXYLESTERASE_B_1"/>
    <property type="match status" value="1"/>
</dbReference>
<comment type="caution">
    <text evidence="5">The sequence shown here is derived from an EMBL/GenBank/DDBJ whole genome shotgun (WGS) entry which is preliminary data.</text>
</comment>
<reference evidence="5" key="1">
    <citation type="journal article" date="2021" name="Nat. Commun.">
        <title>Genetic determinants of endophytism in the Arabidopsis root mycobiome.</title>
        <authorList>
            <person name="Mesny F."/>
            <person name="Miyauchi S."/>
            <person name="Thiergart T."/>
            <person name="Pickel B."/>
            <person name="Atanasova L."/>
            <person name="Karlsson M."/>
            <person name="Huettel B."/>
            <person name="Barry K.W."/>
            <person name="Haridas S."/>
            <person name="Chen C."/>
            <person name="Bauer D."/>
            <person name="Andreopoulos W."/>
            <person name="Pangilinan J."/>
            <person name="LaButti K."/>
            <person name="Riley R."/>
            <person name="Lipzen A."/>
            <person name="Clum A."/>
            <person name="Drula E."/>
            <person name="Henrissat B."/>
            <person name="Kohler A."/>
            <person name="Grigoriev I.V."/>
            <person name="Martin F.M."/>
            <person name="Hacquard S."/>
        </authorList>
    </citation>
    <scope>NUCLEOTIDE SEQUENCE</scope>
    <source>
        <strain evidence="5">MPI-CAGE-AT-0147</strain>
    </source>
</reference>
<name>A0A9P9DSI1_9HYPO</name>
<dbReference type="InterPro" id="IPR050309">
    <property type="entry name" value="Type-B_Carboxylest/Lipase"/>
</dbReference>
<dbReference type="OrthoDB" id="3200163at2759"/>